<evidence type="ECO:0000313" key="2">
    <source>
        <dbReference type="Proteomes" id="UP000266723"/>
    </source>
</evidence>
<accession>A0ABQ7DUG9</accession>
<evidence type="ECO:0000313" key="1">
    <source>
        <dbReference type="EMBL" id="KAF3580785.1"/>
    </source>
</evidence>
<organism evidence="1 2">
    <name type="scientific">Brassica cretica</name>
    <name type="common">Mustard</name>
    <dbReference type="NCBI Taxonomy" id="69181"/>
    <lineage>
        <taxon>Eukaryota</taxon>
        <taxon>Viridiplantae</taxon>
        <taxon>Streptophyta</taxon>
        <taxon>Embryophyta</taxon>
        <taxon>Tracheophyta</taxon>
        <taxon>Spermatophyta</taxon>
        <taxon>Magnoliopsida</taxon>
        <taxon>eudicotyledons</taxon>
        <taxon>Gunneridae</taxon>
        <taxon>Pentapetalae</taxon>
        <taxon>rosids</taxon>
        <taxon>malvids</taxon>
        <taxon>Brassicales</taxon>
        <taxon>Brassicaceae</taxon>
        <taxon>Brassiceae</taxon>
        <taxon>Brassica</taxon>
    </lineage>
</organism>
<protein>
    <submittedName>
        <fullName evidence="1">Uncharacterized protein</fullName>
    </submittedName>
</protein>
<sequence>MCPKEPQHKSTSSPGVMVEFLFTFSQTQTCYGSDQGRVNLLPPGEVEPGRLTAWIMDRG</sequence>
<dbReference type="EMBL" id="QGKV02000649">
    <property type="protein sequence ID" value="KAF3580785.1"/>
    <property type="molecule type" value="Genomic_DNA"/>
</dbReference>
<dbReference type="Proteomes" id="UP000266723">
    <property type="component" value="Unassembled WGS sequence"/>
</dbReference>
<proteinExistence type="predicted"/>
<comment type="caution">
    <text evidence="1">The sequence shown here is derived from an EMBL/GenBank/DDBJ whole genome shotgun (WGS) entry which is preliminary data.</text>
</comment>
<name>A0ABQ7DUG9_BRACR</name>
<reference evidence="1 2" key="1">
    <citation type="journal article" date="2020" name="BMC Genomics">
        <title>Intraspecific diversification of the crop wild relative Brassica cretica Lam. using demographic model selection.</title>
        <authorList>
            <person name="Kioukis A."/>
            <person name="Michalopoulou V.A."/>
            <person name="Briers L."/>
            <person name="Pirintsos S."/>
            <person name="Studholme D.J."/>
            <person name="Pavlidis P."/>
            <person name="Sarris P.F."/>
        </authorList>
    </citation>
    <scope>NUCLEOTIDE SEQUENCE [LARGE SCALE GENOMIC DNA]</scope>
    <source>
        <strain evidence="2">cv. PFS-1207/04</strain>
    </source>
</reference>
<keyword evidence="2" id="KW-1185">Reference proteome</keyword>
<gene>
    <name evidence="1" type="ORF">DY000_02032868</name>
</gene>